<dbReference type="EMBL" id="JACMSC010000005">
    <property type="protein sequence ID" value="KAG6521618.1"/>
    <property type="molecule type" value="Genomic_DNA"/>
</dbReference>
<evidence type="ECO:0000313" key="1">
    <source>
        <dbReference type="EMBL" id="KAG6521618.1"/>
    </source>
</evidence>
<name>A0A8J5HGT2_ZINOF</name>
<evidence type="ECO:0000313" key="2">
    <source>
        <dbReference type="Proteomes" id="UP000734854"/>
    </source>
</evidence>
<sequence>MYGQSPPRLLSYLAGTSHIESVDQELQTREQLLKNVRGNLLAGKNHMKLQYDSSHREVRFEIGDMVLLKLQPYRQIPHSSSHTSGRLHSFSSSNLDYRSHRGRSQILIHWEGLSPVEASWEDAVIIMEHSTNSSSGWIEFSSYLREIEMVDPEKSELDIYLEEGCHWYDPDEEFDVWSWWKLNTYKFRILYQL</sequence>
<evidence type="ECO:0008006" key="3">
    <source>
        <dbReference type="Google" id="ProtNLM"/>
    </source>
</evidence>
<dbReference type="InterPro" id="IPR016197">
    <property type="entry name" value="Chromo-like_dom_sf"/>
</dbReference>
<organism evidence="1 2">
    <name type="scientific">Zingiber officinale</name>
    <name type="common">Ginger</name>
    <name type="synonym">Amomum zingiber</name>
    <dbReference type="NCBI Taxonomy" id="94328"/>
    <lineage>
        <taxon>Eukaryota</taxon>
        <taxon>Viridiplantae</taxon>
        <taxon>Streptophyta</taxon>
        <taxon>Embryophyta</taxon>
        <taxon>Tracheophyta</taxon>
        <taxon>Spermatophyta</taxon>
        <taxon>Magnoliopsida</taxon>
        <taxon>Liliopsida</taxon>
        <taxon>Zingiberales</taxon>
        <taxon>Zingiberaceae</taxon>
        <taxon>Zingiber</taxon>
    </lineage>
</organism>
<dbReference type="AlphaFoldDB" id="A0A8J5HGT2"/>
<keyword evidence="2" id="KW-1185">Reference proteome</keyword>
<protein>
    <recommendedName>
        <fullName evidence="3">Chromo domain-containing protein</fullName>
    </recommendedName>
</protein>
<dbReference type="SUPFAM" id="SSF54160">
    <property type="entry name" value="Chromo domain-like"/>
    <property type="match status" value="1"/>
</dbReference>
<gene>
    <name evidence="1" type="ORF">ZIOFF_018743</name>
</gene>
<accession>A0A8J5HGT2</accession>
<dbReference type="Proteomes" id="UP000734854">
    <property type="component" value="Unassembled WGS sequence"/>
</dbReference>
<reference evidence="1 2" key="1">
    <citation type="submission" date="2020-08" db="EMBL/GenBank/DDBJ databases">
        <title>Plant Genome Project.</title>
        <authorList>
            <person name="Zhang R.-G."/>
        </authorList>
    </citation>
    <scope>NUCLEOTIDE SEQUENCE [LARGE SCALE GENOMIC DNA]</scope>
    <source>
        <tissue evidence="1">Rhizome</tissue>
    </source>
</reference>
<proteinExistence type="predicted"/>
<comment type="caution">
    <text evidence="1">The sequence shown here is derived from an EMBL/GenBank/DDBJ whole genome shotgun (WGS) entry which is preliminary data.</text>
</comment>